<gene>
    <name evidence="1" type="ORF">F2Q69_00062858</name>
</gene>
<evidence type="ECO:0000313" key="1">
    <source>
        <dbReference type="EMBL" id="KAF3570139.1"/>
    </source>
</evidence>
<reference evidence="1" key="1">
    <citation type="submission" date="2019-12" db="EMBL/GenBank/DDBJ databases">
        <title>Genome sequencing and annotation of Brassica cretica.</title>
        <authorList>
            <person name="Studholme D.J."/>
            <person name="Sarris P."/>
        </authorList>
    </citation>
    <scope>NUCLEOTIDE SEQUENCE</scope>
    <source>
        <strain evidence="1">PFS-109/04</strain>
        <tissue evidence="1">Leaf</tissue>
    </source>
</reference>
<evidence type="ECO:0000313" key="2">
    <source>
        <dbReference type="Proteomes" id="UP000712600"/>
    </source>
</evidence>
<sequence>MTEEANNLSHCSWSRSTGSWVDKFVGSWSLLWLFRCLDPFSICRLGGVSVWRVGSSELPSGSSLACGSSFGCGLVAGASTLSS</sequence>
<comment type="caution">
    <text evidence="1">The sequence shown here is derived from an EMBL/GenBank/DDBJ whole genome shotgun (WGS) entry which is preliminary data.</text>
</comment>
<proteinExistence type="predicted"/>
<organism evidence="1 2">
    <name type="scientific">Brassica cretica</name>
    <name type="common">Mustard</name>
    <dbReference type="NCBI Taxonomy" id="69181"/>
    <lineage>
        <taxon>Eukaryota</taxon>
        <taxon>Viridiplantae</taxon>
        <taxon>Streptophyta</taxon>
        <taxon>Embryophyta</taxon>
        <taxon>Tracheophyta</taxon>
        <taxon>Spermatophyta</taxon>
        <taxon>Magnoliopsida</taxon>
        <taxon>eudicotyledons</taxon>
        <taxon>Gunneridae</taxon>
        <taxon>Pentapetalae</taxon>
        <taxon>rosids</taxon>
        <taxon>malvids</taxon>
        <taxon>Brassicales</taxon>
        <taxon>Brassicaceae</taxon>
        <taxon>Brassiceae</taxon>
        <taxon>Brassica</taxon>
    </lineage>
</organism>
<protein>
    <submittedName>
        <fullName evidence="1">Uncharacterized protein</fullName>
    </submittedName>
</protein>
<name>A0A8S9RBJ1_BRACR</name>
<accession>A0A8S9RBJ1</accession>
<dbReference type="EMBL" id="QGKX02000095">
    <property type="protein sequence ID" value="KAF3570139.1"/>
    <property type="molecule type" value="Genomic_DNA"/>
</dbReference>
<dbReference type="Proteomes" id="UP000712600">
    <property type="component" value="Unassembled WGS sequence"/>
</dbReference>
<dbReference type="AlphaFoldDB" id="A0A8S9RBJ1"/>